<protein>
    <recommendedName>
        <fullName evidence="5">ABC transporter domain-containing protein</fullName>
    </recommendedName>
</protein>
<name>A0A328VLN8_9CHLR</name>
<dbReference type="PROSITE" id="PS00211">
    <property type="entry name" value="ABC_TRANSPORTER_1"/>
    <property type="match status" value="1"/>
</dbReference>
<dbReference type="InterPro" id="IPR003593">
    <property type="entry name" value="AAA+_ATPase"/>
</dbReference>
<evidence type="ECO:0000256" key="3">
    <source>
        <dbReference type="ARBA" id="ARBA00022840"/>
    </source>
</evidence>
<evidence type="ECO:0000256" key="4">
    <source>
        <dbReference type="SAM" id="MobiDB-lite"/>
    </source>
</evidence>
<dbReference type="SMART" id="SM00382">
    <property type="entry name" value="AAA"/>
    <property type="match status" value="1"/>
</dbReference>
<keyword evidence="3" id="KW-0067">ATP-binding</keyword>
<evidence type="ECO:0000256" key="1">
    <source>
        <dbReference type="ARBA" id="ARBA00022448"/>
    </source>
</evidence>
<comment type="caution">
    <text evidence="6">The sequence shown here is derived from an EMBL/GenBank/DDBJ whole genome shotgun (WGS) entry which is preliminary data.</text>
</comment>
<dbReference type="CDD" id="cd03219">
    <property type="entry name" value="ABC_Mj1267_LivG_branched"/>
    <property type="match status" value="1"/>
</dbReference>
<dbReference type="SUPFAM" id="SSF52540">
    <property type="entry name" value="P-loop containing nucleoside triphosphate hydrolases"/>
    <property type="match status" value="1"/>
</dbReference>
<feature type="region of interest" description="Disordered" evidence="4">
    <location>
        <begin position="243"/>
        <end position="267"/>
    </location>
</feature>
<dbReference type="PANTHER" id="PTHR45772">
    <property type="entry name" value="CONSERVED COMPONENT OF ABC TRANSPORTER FOR NATURAL AMINO ACIDS-RELATED"/>
    <property type="match status" value="1"/>
</dbReference>
<evidence type="ECO:0000259" key="5">
    <source>
        <dbReference type="PROSITE" id="PS50893"/>
    </source>
</evidence>
<organism evidence="6 7">
    <name type="scientific">Thermogemmatispora tikiterensis</name>
    <dbReference type="NCBI Taxonomy" id="1825093"/>
    <lineage>
        <taxon>Bacteria</taxon>
        <taxon>Bacillati</taxon>
        <taxon>Chloroflexota</taxon>
        <taxon>Ktedonobacteria</taxon>
        <taxon>Thermogemmatisporales</taxon>
        <taxon>Thermogemmatisporaceae</taxon>
        <taxon>Thermogemmatispora</taxon>
    </lineage>
</organism>
<feature type="compositionally biased region" description="Low complexity" evidence="4">
    <location>
        <begin position="248"/>
        <end position="257"/>
    </location>
</feature>
<gene>
    <name evidence="6" type="ORF">A4R35_22845</name>
</gene>
<dbReference type="InterPro" id="IPR003439">
    <property type="entry name" value="ABC_transporter-like_ATP-bd"/>
</dbReference>
<reference evidence="6 7" key="1">
    <citation type="submission" date="2016-08" db="EMBL/GenBank/DDBJ databases">
        <title>Analysis of Carbohydrate Active Enzymes in Thermogemmatispora T81 Reveals Carbohydrate Degradation Ability.</title>
        <authorList>
            <person name="Tomazini A."/>
            <person name="Lal S."/>
            <person name="Stott M."/>
            <person name="Henrissat B."/>
            <person name="Polikarpov I."/>
            <person name="Sparling R."/>
            <person name="Levin D.B."/>
        </authorList>
    </citation>
    <scope>NUCLEOTIDE SEQUENCE [LARGE SCALE GENOMIC DNA]</scope>
    <source>
        <strain evidence="6 7">T81</strain>
    </source>
</reference>
<keyword evidence="2" id="KW-0547">Nucleotide-binding</keyword>
<dbReference type="OrthoDB" id="9805514at2"/>
<accession>A0A328VLN8</accession>
<evidence type="ECO:0000313" key="7">
    <source>
        <dbReference type="Proteomes" id="UP000248706"/>
    </source>
</evidence>
<dbReference type="PROSITE" id="PS50893">
    <property type="entry name" value="ABC_TRANSPORTER_2"/>
    <property type="match status" value="1"/>
</dbReference>
<dbReference type="InterPro" id="IPR032823">
    <property type="entry name" value="BCA_ABC_TP_C"/>
</dbReference>
<dbReference type="Pfam" id="PF12399">
    <property type="entry name" value="BCA_ABC_TP_C"/>
    <property type="match status" value="1"/>
</dbReference>
<dbReference type="Proteomes" id="UP000248706">
    <property type="component" value="Unassembled WGS sequence"/>
</dbReference>
<dbReference type="GO" id="GO:0005524">
    <property type="term" value="F:ATP binding"/>
    <property type="evidence" value="ECO:0007669"/>
    <property type="project" value="UniProtKB-KW"/>
</dbReference>
<dbReference type="EMBL" id="MCIF01000002">
    <property type="protein sequence ID" value="RAQ98397.1"/>
    <property type="molecule type" value="Genomic_DNA"/>
</dbReference>
<sequence>MEPVLQVDSLSKRFGSIVALERVSFALEAGTILGLIGPNGSGKTTLLNTLNGLYRPDSGEIRYLGRPTRNLRPHQLALLGISRTFQNARVFHTLTVTQNMLVSLVHARVHSAEAQERARQLLTFVGLERYQALPASELSGGQQKLLEFARALMTEPRLVLMDEPFGGVHPEIKALLLERIREAQQERQVSFIIVSHEIPDLLSLARTIICMSYGRIIARGSPQEVSEHPDVIAAYLGHAGGQAQIQTSPSSPVSSSSYFEQAGGHPS</sequence>
<dbReference type="GO" id="GO:0005886">
    <property type="term" value="C:plasma membrane"/>
    <property type="evidence" value="ECO:0007669"/>
    <property type="project" value="TreeGrafter"/>
</dbReference>
<dbReference type="InterPro" id="IPR051120">
    <property type="entry name" value="ABC_AA/LPS_Transport"/>
</dbReference>
<dbReference type="GO" id="GO:0016887">
    <property type="term" value="F:ATP hydrolysis activity"/>
    <property type="evidence" value="ECO:0007669"/>
    <property type="project" value="InterPro"/>
</dbReference>
<keyword evidence="1" id="KW-0813">Transport</keyword>
<evidence type="ECO:0000313" key="6">
    <source>
        <dbReference type="EMBL" id="RAQ98397.1"/>
    </source>
</evidence>
<dbReference type="Gene3D" id="3.40.50.300">
    <property type="entry name" value="P-loop containing nucleotide triphosphate hydrolases"/>
    <property type="match status" value="1"/>
</dbReference>
<proteinExistence type="predicted"/>
<dbReference type="RefSeq" id="WP_112433657.1">
    <property type="nucleotide sequence ID" value="NZ_MCIF01000002.1"/>
</dbReference>
<keyword evidence="7" id="KW-1185">Reference proteome</keyword>
<dbReference type="InterPro" id="IPR027417">
    <property type="entry name" value="P-loop_NTPase"/>
</dbReference>
<dbReference type="InterPro" id="IPR017871">
    <property type="entry name" value="ABC_transporter-like_CS"/>
</dbReference>
<dbReference type="PANTHER" id="PTHR45772:SF9">
    <property type="entry name" value="CONSERVED COMPONENT OF ABC TRANSPORTER FOR NATURAL AMINO ACIDS"/>
    <property type="match status" value="1"/>
</dbReference>
<evidence type="ECO:0000256" key="2">
    <source>
        <dbReference type="ARBA" id="ARBA00022741"/>
    </source>
</evidence>
<dbReference type="Pfam" id="PF00005">
    <property type="entry name" value="ABC_tran"/>
    <property type="match status" value="1"/>
</dbReference>
<feature type="domain" description="ABC transporter" evidence="5">
    <location>
        <begin position="5"/>
        <end position="238"/>
    </location>
</feature>
<dbReference type="AlphaFoldDB" id="A0A328VLN8"/>